<proteinExistence type="predicted"/>
<dbReference type="InParanoid" id="A0A2H3E8L0"/>
<feature type="compositionally biased region" description="Low complexity" evidence="1">
    <location>
        <begin position="404"/>
        <end position="418"/>
    </location>
</feature>
<name>A0A2H3E8L0_ARMGA</name>
<evidence type="ECO:0000313" key="2">
    <source>
        <dbReference type="EMBL" id="PBL02485.1"/>
    </source>
</evidence>
<feature type="region of interest" description="Disordered" evidence="1">
    <location>
        <begin position="241"/>
        <end position="331"/>
    </location>
</feature>
<dbReference type="Proteomes" id="UP000217790">
    <property type="component" value="Unassembled WGS sequence"/>
</dbReference>
<feature type="compositionally biased region" description="Basic residues" evidence="1">
    <location>
        <begin position="282"/>
        <end position="299"/>
    </location>
</feature>
<gene>
    <name evidence="2" type="ORF">ARMGADRAFT_256552</name>
</gene>
<dbReference type="EMBL" id="KZ293645">
    <property type="protein sequence ID" value="PBL02485.1"/>
    <property type="molecule type" value="Genomic_DNA"/>
</dbReference>
<feature type="compositionally biased region" description="Acidic residues" evidence="1">
    <location>
        <begin position="303"/>
        <end position="317"/>
    </location>
</feature>
<feature type="compositionally biased region" description="Low complexity" evidence="1">
    <location>
        <begin position="108"/>
        <end position="124"/>
    </location>
</feature>
<dbReference type="STRING" id="47427.A0A2H3E8L0"/>
<feature type="compositionally biased region" description="Polar residues" evidence="1">
    <location>
        <begin position="46"/>
        <end position="56"/>
    </location>
</feature>
<sequence>MSQVQDSKLAASQLSRLPKINKSLFVSSYIKDQKSHIKAYADQGHSFASSHSSQAPLPQKELGGFGTPVLKPRVPKPPDSLFEIPQQKPRKAAPITNTIDKHAKKPSKSQPKPESSKKQVSSSSSRKRKAAEVSDTEQQARLKERRERRQLKRAIVQDKENDTCSEVSDKDPTECKKGKQKRDKNKVPPGLALMHGFSATNIGKNRLTTQLPPMLGVFGRGKASDKAKISAKRADFGAIRFSEELFLNRPTNSKTARRPSPSPSNNVTDDIRSVKSAPGKTHPTRRKKDQRHAIRRRKKDTATEIEELSAPEEDSDAEVPSMGPSPKQKALESEIWDIEKSDFVLPTKSPSPVGSPSNVSVVLDARRLHWTSHSSKAKENQLCVSSPVLSASRSPPAQVDNIFSSPSLGPSQSASQQGRHLHSVAPSAIYVPSKYFPSASAPTVPSAKINVETAGNPMTDAYALGSDLQSDVIECTIQDVNPPQCVDPRQPRVHPVLERCVPSELLDGHQEQHNLPIDMYECDEHLLEGDLWSGSKDYPAHYRFHHASNAPDFGEYKDATELDYQQTLHDDAALQIEDESFEMNDTIMEPFVTHCYTDQNYYYMDPTYHNADDGDYWDCGDDEELIVAFDGDDQDYDQHTPLHESYDISGDGYLDEFASDSLSIDDIYVENEGGQLDESVAFQAQPSLGLMSSAETSMDSADDNSLGGAHNFLEGRELLCGFSEVFSRDFNRTERGPTASAEAQVAKTLRGHWLPQRL</sequence>
<feature type="region of interest" description="Disordered" evidence="1">
    <location>
        <begin position="388"/>
        <end position="421"/>
    </location>
</feature>
<dbReference type="OrthoDB" id="2537141at2759"/>
<keyword evidence="3" id="KW-1185">Reference proteome</keyword>
<dbReference type="AlphaFoldDB" id="A0A2H3E8L0"/>
<accession>A0A2H3E8L0</accession>
<feature type="compositionally biased region" description="Basic and acidic residues" evidence="1">
    <location>
        <begin position="155"/>
        <end position="177"/>
    </location>
</feature>
<feature type="region of interest" description="Disordered" evidence="1">
    <location>
        <begin position="44"/>
        <end position="192"/>
    </location>
</feature>
<reference evidence="3" key="1">
    <citation type="journal article" date="2017" name="Nat. Ecol. Evol.">
        <title>Genome expansion and lineage-specific genetic innovations in the forest pathogenic fungi Armillaria.</title>
        <authorList>
            <person name="Sipos G."/>
            <person name="Prasanna A.N."/>
            <person name="Walter M.C."/>
            <person name="O'Connor E."/>
            <person name="Balint B."/>
            <person name="Krizsan K."/>
            <person name="Kiss B."/>
            <person name="Hess J."/>
            <person name="Varga T."/>
            <person name="Slot J."/>
            <person name="Riley R."/>
            <person name="Boka B."/>
            <person name="Rigling D."/>
            <person name="Barry K."/>
            <person name="Lee J."/>
            <person name="Mihaltcheva S."/>
            <person name="LaButti K."/>
            <person name="Lipzen A."/>
            <person name="Waldron R."/>
            <person name="Moloney N.M."/>
            <person name="Sperisen C."/>
            <person name="Kredics L."/>
            <person name="Vagvoelgyi C."/>
            <person name="Patrignani A."/>
            <person name="Fitzpatrick D."/>
            <person name="Nagy I."/>
            <person name="Doyle S."/>
            <person name="Anderson J.B."/>
            <person name="Grigoriev I.V."/>
            <person name="Gueldener U."/>
            <person name="Muensterkoetter M."/>
            <person name="Nagy L.G."/>
        </authorList>
    </citation>
    <scope>NUCLEOTIDE SEQUENCE [LARGE SCALE GENOMIC DNA]</scope>
    <source>
        <strain evidence="3">Ar21-2</strain>
    </source>
</reference>
<protein>
    <submittedName>
        <fullName evidence="2">Uncharacterized protein</fullName>
    </submittedName>
</protein>
<organism evidence="2 3">
    <name type="scientific">Armillaria gallica</name>
    <name type="common">Bulbous honey fungus</name>
    <name type="synonym">Armillaria bulbosa</name>
    <dbReference type="NCBI Taxonomy" id="47427"/>
    <lineage>
        <taxon>Eukaryota</taxon>
        <taxon>Fungi</taxon>
        <taxon>Dikarya</taxon>
        <taxon>Basidiomycota</taxon>
        <taxon>Agaricomycotina</taxon>
        <taxon>Agaricomycetes</taxon>
        <taxon>Agaricomycetidae</taxon>
        <taxon>Agaricales</taxon>
        <taxon>Marasmiineae</taxon>
        <taxon>Physalacriaceae</taxon>
        <taxon>Armillaria</taxon>
    </lineage>
</organism>
<feature type="compositionally biased region" description="Basic and acidic residues" evidence="1">
    <location>
        <begin position="138"/>
        <end position="147"/>
    </location>
</feature>
<dbReference type="OMA" id="KSHIKAY"/>
<evidence type="ECO:0000313" key="3">
    <source>
        <dbReference type="Proteomes" id="UP000217790"/>
    </source>
</evidence>
<evidence type="ECO:0000256" key="1">
    <source>
        <dbReference type="SAM" id="MobiDB-lite"/>
    </source>
</evidence>